<accession>A0A401PA87</accession>
<proteinExistence type="predicted"/>
<gene>
    <name evidence="2" type="ORF">scyTo_0001189</name>
</gene>
<protein>
    <recommendedName>
        <fullName evidence="1">Ig-like domain-containing protein</fullName>
    </recommendedName>
</protein>
<dbReference type="PROSITE" id="PS50835">
    <property type="entry name" value="IG_LIKE"/>
    <property type="match status" value="1"/>
</dbReference>
<dbReference type="Pfam" id="PF13927">
    <property type="entry name" value="Ig_3"/>
    <property type="match status" value="1"/>
</dbReference>
<comment type="caution">
    <text evidence="2">The sequence shown here is derived from an EMBL/GenBank/DDBJ whole genome shotgun (WGS) entry which is preliminary data.</text>
</comment>
<evidence type="ECO:0000259" key="1">
    <source>
        <dbReference type="PROSITE" id="PS50835"/>
    </source>
</evidence>
<name>A0A401PA87_SCYTO</name>
<dbReference type="EMBL" id="BFAA01000257">
    <property type="protein sequence ID" value="GCB70071.1"/>
    <property type="molecule type" value="Genomic_DNA"/>
</dbReference>
<dbReference type="Proteomes" id="UP000288216">
    <property type="component" value="Unassembled WGS sequence"/>
</dbReference>
<sequence length="110" mass="12223">MVKDPTRITIPPSDMDVTVGESTILPCQVFHDPSLSVEFSWSFNGQLIDFRRDRDHFEKVGGGSSGDLMIRNIQLKHAGRFVCMVQTTVDSASAGADLIVRGKYPNILRK</sequence>
<organism evidence="2 3">
    <name type="scientific">Scyliorhinus torazame</name>
    <name type="common">Cloudy catshark</name>
    <name type="synonym">Catulus torazame</name>
    <dbReference type="NCBI Taxonomy" id="75743"/>
    <lineage>
        <taxon>Eukaryota</taxon>
        <taxon>Metazoa</taxon>
        <taxon>Chordata</taxon>
        <taxon>Craniata</taxon>
        <taxon>Vertebrata</taxon>
        <taxon>Chondrichthyes</taxon>
        <taxon>Elasmobranchii</taxon>
        <taxon>Galeomorphii</taxon>
        <taxon>Galeoidea</taxon>
        <taxon>Carcharhiniformes</taxon>
        <taxon>Scyliorhinidae</taxon>
        <taxon>Scyliorhinus</taxon>
    </lineage>
</organism>
<dbReference type="AlphaFoldDB" id="A0A401PA87"/>
<evidence type="ECO:0000313" key="3">
    <source>
        <dbReference type="Proteomes" id="UP000288216"/>
    </source>
</evidence>
<dbReference type="InterPro" id="IPR036179">
    <property type="entry name" value="Ig-like_dom_sf"/>
</dbReference>
<dbReference type="SUPFAM" id="SSF48726">
    <property type="entry name" value="Immunoglobulin"/>
    <property type="match status" value="1"/>
</dbReference>
<evidence type="ECO:0000313" key="2">
    <source>
        <dbReference type="EMBL" id="GCB70071.1"/>
    </source>
</evidence>
<dbReference type="InterPro" id="IPR003599">
    <property type="entry name" value="Ig_sub"/>
</dbReference>
<dbReference type="InterPro" id="IPR007110">
    <property type="entry name" value="Ig-like_dom"/>
</dbReference>
<feature type="domain" description="Ig-like" evidence="1">
    <location>
        <begin position="5"/>
        <end position="93"/>
    </location>
</feature>
<dbReference type="Gene3D" id="2.60.40.10">
    <property type="entry name" value="Immunoglobulins"/>
    <property type="match status" value="1"/>
</dbReference>
<dbReference type="FunFam" id="2.60.40.10:FF:000052">
    <property type="entry name" value="Contactin 1"/>
    <property type="match status" value="1"/>
</dbReference>
<dbReference type="OrthoDB" id="6138780at2759"/>
<dbReference type="InterPro" id="IPR013783">
    <property type="entry name" value="Ig-like_fold"/>
</dbReference>
<dbReference type="SMART" id="SM00409">
    <property type="entry name" value="IG"/>
    <property type="match status" value="1"/>
</dbReference>
<keyword evidence="3" id="KW-1185">Reference proteome</keyword>
<reference evidence="2 3" key="1">
    <citation type="journal article" date="2018" name="Nat. Ecol. Evol.">
        <title>Shark genomes provide insights into elasmobranch evolution and the origin of vertebrates.</title>
        <authorList>
            <person name="Hara Y"/>
            <person name="Yamaguchi K"/>
            <person name="Onimaru K"/>
            <person name="Kadota M"/>
            <person name="Koyanagi M"/>
            <person name="Keeley SD"/>
            <person name="Tatsumi K"/>
            <person name="Tanaka K"/>
            <person name="Motone F"/>
            <person name="Kageyama Y"/>
            <person name="Nozu R"/>
            <person name="Adachi N"/>
            <person name="Nishimura O"/>
            <person name="Nakagawa R"/>
            <person name="Tanegashima C"/>
            <person name="Kiyatake I"/>
            <person name="Matsumoto R"/>
            <person name="Murakumo K"/>
            <person name="Nishida K"/>
            <person name="Terakita A"/>
            <person name="Kuratani S"/>
            <person name="Sato K"/>
            <person name="Hyodo S Kuraku.S."/>
        </authorList>
    </citation>
    <scope>NUCLEOTIDE SEQUENCE [LARGE SCALE GENOMIC DNA]</scope>
</reference>
<dbReference type="STRING" id="75743.A0A401PA87"/>